<name>A0A2Z4PMA2_9GAMM</name>
<dbReference type="PANTHER" id="PTHR32182">
    <property type="entry name" value="DNA REPLICATION AND REPAIR PROTEIN RECF"/>
    <property type="match status" value="1"/>
</dbReference>
<organism evidence="2 3">
    <name type="scientific">Marinomonas primoryensis</name>
    <dbReference type="NCBI Taxonomy" id="178399"/>
    <lineage>
        <taxon>Bacteria</taxon>
        <taxon>Pseudomonadati</taxon>
        <taxon>Pseudomonadota</taxon>
        <taxon>Gammaproteobacteria</taxon>
        <taxon>Oceanospirillales</taxon>
        <taxon>Oceanospirillaceae</taxon>
        <taxon>Marinomonas</taxon>
    </lineage>
</organism>
<evidence type="ECO:0000259" key="1">
    <source>
        <dbReference type="Pfam" id="PF13304"/>
    </source>
</evidence>
<dbReference type="GO" id="GO:0005524">
    <property type="term" value="F:ATP binding"/>
    <property type="evidence" value="ECO:0007669"/>
    <property type="project" value="InterPro"/>
</dbReference>
<protein>
    <submittedName>
        <fullName evidence="2">ATPase</fullName>
    </submittedName>
</protein>
<dbReference type="Gene3D" id="3.40.50.300">
    <property type="entry name" value="P-loop containing nucleotide triphosphate hydrolases"/>
    <property type="match status" value="2"/>
</dbReference>
<feature type="domain" description="ATPase AAA-type core" evidence="1">
    <location>
        <begin position="25"/>
        <end position="330"/>
    </location>
</feature>
<accession>A0A2Z4PMA2</accession>
<proteinExistence type="predicted"/>
<dbReference type="GO" id="GO:0000731">
    <property type="term" value="P:DNA synthesis involved in DNA repair"/>
    <property type="evidence" value="ECO:0007669"/>
    <property type="project" value="TreeGrafter"/>
</dbReference>
<evidence type="ECO:0000313" key="3">
    <source>
        <dbReference type="Proteomes" id="UP000249898"/>
    </source>
</evidence>
<gene>
    <name evidence="2" type="ORF">A8139_00375</name>
</gene>
<dbReference type="EMBL" id="CP016181">
    <property type="protein sequence ID" value="AWX98611.1"/>
    <property type="molecule type" value="Genomic_DNA"/>
</dbReference>
<dbReference type="RefSeq" id="WP_112134748.1">
    <property type="nucleotide sequence ID" value="NZ_CP016181.1"/>
</dbReference>
<dbReference type="GO" id="GO:0016887">
    <property type="term" value="F:ATP hydrolysis activity"/>
    <property type="evidence" value="ECO:0007669"/>
    <property type="project" value="InterPro"/>
</dbReference>
<sequence length="433" mass="48887">MKLSTLTVENFRCYKERSFSFHPEFNLIVGQNATGKTALLDASAVAIATWLLGFTTRHDKKTIEPSDATLSFVEQEGEPQFISAWEKKQDVKIIAEGRINNLPLYWERSKASANGNTKYGQAADFIQFAKESSKKLDEEFPLPLISYYGTMRLWQDPRASKAKPSITNSSKPSRLDGYKHCVDPRIALKELVVWFAKQEWQSFQLGKEPAMLKVVREAILGCIEKATNLRYDPKREELLLTLENGEPQPFSTLSDGQRCVLALVADIAQKAATLNPYMGEEVLTKTEGVVLIDELDLHLHPRWQRRVIEDLRTTFPKIQFICTTHSPFLIQSLRSNEELIMLDGESIANPANKTIEGIAADIMNINSPEVSNRYAEMKSVASEYMKTLLDAEKAPADKLEGYKNRLAESIAPYDDNPAFQAFLEMQRIAKLGS</sequence>
<dbReference type="InterPro" id="IPR027417">
    <property type="entry name" value="P-loop_NTPase"/>
</dbReference>
<reference evidence="2 3" key="1">
    <citation type="submission" date="2016-06" db="EMBL/GenBank/DDBJ databases">
        <title>The sequenced genome of the ice-adhering bacterium Marinomonas primoryensis, from Antarctica.</title>
        <authorList>
            <person name="Graham L."/>
            <person name="Vance T.D.R."/>
            <person name="Davies P.L."/>
        </authorList>
    </citation>
    <scope>NUCLEOTIDE SEQUENCE [LARGE SCALE GENOMIC DNA]</scope>
    <source>
        <strain evidence="2 3">AceL</strain>
    </source>
</reference>
<dbReference type="Pfam" id="PF13304">
    <property type="entry name" value="AAA_21"/>
    <property type="match status" value="1"/>
</dbReference>
<dbReference type="OrthoDB" id="9815944at2"/>
<dbReference type="GO" id="GO:0006302">
    <property type="term" value="P:double-strand break repair"/>
    <property type="evidence" value="ECO:0007669"/>
    <property type="project" value="TreeGrafter"/>
</dbReference>
<dbReference type="PANTHER" id="PTHR32182:SF23">
    <property type="entry name" value="ATP BINDING PROTEIN"/>
    <property type="match status" value="1"/>
</dbReference>
<dbReference type="AlphaFoldDB" id="A0A2Z4PMA2"/>
<evidence type="ECO:0000313" key="2">
    <source>
        <dbReference type="EMBL" id="AWX98611.1"/>
    </source>
</evidence>
<dbReference type="Proteomes" id="UP000249898">
    <property type="component" value="Chromosome"/>
</dbReference>
<dbReference type="SUPFAM" id="SSF52540">
    <property type="entry name" value="P-loop containing nucleoside triphosphate hydrolases"/>
    <property type="match status" value="1"/>
</dbReference>
<dbReference type="InterPro" id="IPR003959">
    <property type="entry name" value="ATPase_AAA_core"/>
</dbReference>